<proteinExistence type="predicted"/>
<sequence length="270" mass="29330">MCCVLLTFALGVACAPHVPAQRDGQDDREQTDQGVRHSGSVPHLRAEVINTLPHDRSSFTQGFEIADGTLYEGTGKRGSSLLRATDLTSGSVLTEAPLPAAFFGEGITVTNDRIWQLTWEEGVAFERDRRTLRELRRVDYAGEGWGLCHDGSRLVMSDGSDRLTFRDPVSFEQVGSVRVALDGRPVQELNELDCSGGSVWANIWHSDQIVRIDPATGQVTAVVDASGLLSPEQQARAGVLNGIAAVPGTDEFLLTGKNWPTIFRVRFAPA</sequence>
<dbReference type="Pfam" id="PF05096">
    <property type="entry name" value="Glu_cyclase_2"/>
    <property type="match status" value="1"/>
</dbReference>
<dbReference type="EMBL" id="BAAARA010000003">
    <property type="protein sequence ID" value="GAA2337744.1"/>
    <property type="molecule type" value="Genomic_DNA"/>
</dbReference>
<protein>
    <submittedName>
        <fullName evidence="2">Glutaminyl-peptide cyclotransferase</fullName>
    </submittedName>
</protein>
<dbReference type="SUPFAM" id="SSF50969">
    <property type="entry name" value="YVTN repeat-like/Quinoprotein amine dehydrogenase"/>
    <property type="match status" value="1"/>
</dbReference>
<dbReference type="PANTHER" id="PTHR31270">
    <property type="entry name" value="GLUTAMINYL-PEPTIDE CYCLOTRANSFERASE"/>
    <property type="match status" value="1"/>
</dbReference>
<name>A0ABN3FU69_9PSEU</name>
<keyword evidence="3" id="KW-1185">Reference proteome</keyword>
<evidence type="ECO:0000256" key="1">
    <source>
        <dbReference type="SAM" id="MobiDB-lite"/>
    </source>
</evidence>
<evidence type="ECO:0000313" key="3">
    <source>
        <dbReference type="Proteomes" id="UP001501218"/>
    </source>
</evidence>
<evidence type="ECO:0000313" key="2">
    <source>
        <dbReference type="EMBL" id="GAA2337744.1"/>
    </source>
</evidence>
<comment type="caution">
    <text evidence="2">The sequence shown here is derived from an EMBL/GenBank/DDBJ whole genome shotgun (WGS) entry which is preliminary data.</text>
</comment>
<gene>
    <name evidence="2" type="ORF">GCM10009854_12340</name>
</gene>
<organism evidence="2 3">
    <name type="scientific">Saccharopolyspora halophila</name>
    <dbReference type="NCBI Taxonomy" id="405551"/>
    <lineage>
        <taxon>Bacteria</taxon>
        <taxon>Bacillati</taxon>
        <taxon>Actinomycetota</taxon>
        <taxon>Actinomycetes</taxon>
        <taxon>Pseudonocardiales</taxon>
        <taxon>Pseudonocardiaceae</taxon>
        <taxon>Saccharopolyspora</taxon>
    </lineage>
</organism>
<feature type="compositionally biased region" description="Basic and acidic residues" evidence="1">
    <location>
        <begin position="23"/>
        <end position="35"/>
    </location>
</feature>
<dbReference type="InterPro" id="IPR011044">
    <property type="entry name" value="Quino_amine_DH_bsu"/>
</dbReference>
<dbReference type="Proteomes" id="UP001501218">
    <property type="component" value="Unassembled WGS sequence"/>
</dbReference>
<dbReference type="InterPro" id="IPR007788">
    <property type="entry name" value="QCT"/>
</dbReference>
<feature type="region of interest" description="Disordered" evidence="1">
    <location>
        <begin position="19"/>
        <end position="39"/>
    </location>
</feature>
<dbReference type="PANTHER" id="PTHR31270:SF1">
    <property type="entry name" value="GLUTAMINYL-PEPTIDE CYCLOTRANSFERASE"/>
    <property type="match status" value="1"/>
</dbReference>
<accession>A0ABN3FU69</accession>
<reference evidence="2 3" key="1">
    <citation type="journal article" date="2019" name="Int. J. Syst. Evol. Microbiol.">
        <title>The Global Catalogue of Microorganisms (GCM) 10K type strain sequencing project: providing services to taxonomists for standard genome sequencing and annotation.</title>
        <authorList>
            <consortium name="The Broad Institute Genomics Platform"/>
            <consortium name="The Broad Institute Genome Sequencing Center for Infectious Disease"/>
            <person name="Wu L."/>
            <person name="Ma J."/>
        </authorList>
    </citation>
    <scope>NUCLEOTIDE SEQUENCE [LARGE SCALE GENOMIC DNA]</scope>
    <source>
        <strain evidence="2 3">JCM 16221</strain>
    </source>
</reference>